<organism evidence="7 8">
    <name type="scientific">Merismopedia glauca CCAP 1448/3</name>
    <dbReference type="NCBI Taxonomy" id="1296344"/>
    <lineage>
        <taxon>Bacteria</taxon>
        <taxon>Bacillati</taxon>
        <taxon>Cyanobacteriota</taxon>
        <taxon>Cyanophyceae</taxon>
        <taxon>Synechococcales</taxon>
        <taxon>Merismopediaceae</taxon>
        <taxon>Merismopedia</taxon>
    </lineage>
</organism>
<feature type="binding site" evidence="6">
    <location>
        <position position="155"/>
    </location>
    <ligand>
        <name>S-adenosyl-L-methionine</name>
        <dbReference type="ChEBI" id="CHEBI:59789"/>
    </ligand>
</feature>
<feature type="binding site" evidence="6">
    <location>
        <position position="85"/>
    </location>
    <ligand>
        <name>S-adenosyl-L-methionine</name>
        <dbReference type="ChEBI" id="CHEBI:59789"/>
    </ligand>
</feature>
<evidence type="ECO:0000256" key="4">
    <source>
        <dbReference type="ARBA" id="ARBA00022679"/>
    </source>
</evidence>
<evidence type="ECO:0000256" key="5">
    <source>
        <dbReference type="ARBA" id="ARBA00022691"/>
    </source>
</evidence>
<comment type="function">
    <text evidence="6">Specifically methylates the N7 position of a guanine in 16S rRNA.</text>
</comment>
<protein>
    <recommendedName>
        <fullName evidence="6">Ribosomal RNA small subunit methyltransferase G</fullName>
        <ecNumber evidence="6">2.1.1.-</ecNumber>
    </recommendedName>
    <alternativeName>
        <fullName evidence="6">16S rRNA 7-methylguanosine methyltransferase</fullName>
        <shortName evidence="6">16S rRNA m7G methyltransferase</shortName>
    </alternativeName>
</protein>
<evidence type="ECO:0000313" key="8">
    <source>
        <dbReference type="Proteomes" id="UP000238762"/>
    </source>
</evidence>
<dbReference type="AlphaFoldDB" id="A0A2T1C0U8"/>
<sequence length="245" mass="27109">MEKTIELENNAELWQKTLIWQPNSLQNQQFEGLYQLILAANQQMNLTRITAPDEFWEKHLWDSLRGVVHWLSDPLSTSLRAIDIGTGAGLPGIAVAIALPNWQVTLLDSTRKKINFLQSAIAQLDLENVVTLTARAEEIGQQQPHREAYDLALLRAVGSPTVCAEYALPLLKIGGLAVLYRGVWSDAETETLNSATSCLGGVIASVESFTTPMSDSHRTCIQLRKVKHTPTEFPRSVGIPSQKPL</sequence>
<evidence type="ECO:0000256" key="3">
    <source>
        <dbReference type="ARBA" id="ARBA00022603"/>
    </source>
</evidence>
<keyword evidence="8" id="KW-1185">Reference proteome</keyword>
<evidence type="ECO:0000256" key="6">
    <source>
        <dbReference type="HAMAP-Rule" id="MF_00074"/>
    </source>
</evidence>
<keyword evidence="4 6" id="KW-0808">Transferase</keyword>
<dbReference type="InterPro" id="IPR029063">
    <property type="entry name" value="SAM-dependent_MTases_sf"/>
</dbReference>
<gene>
    <name evidence="6" type="primary">rsmG</name>
    <name evidence="7" type="ORF">C7B64_16295</name>
</gene>
<reference evidence="7 8" key="1">
    <citation type="submission" date="2018-02" db="EMBL/GenBank/DDBJ databases">
        <authorList>
            <person name="Cohen D.B."/>
            <person name="Kent A.D."/>
        </authorList>
    </citation>
    <scope>NUCLEOTIDE SEQUENCE [LARGE SCALE GENOMIC DNA]</scope>
    <source>
        <strain evidence="7 8">CCAP 1448/3</strain>
    </source>
</reference>
<dbReference type="EMBL" id="PVWJ01000086">
    <property type="protein sequence ID" value="PSB01824.1"/>
    <property type="molecule type" value="Genomic_DNA"/>
</dbReference>
<dbReference type="Pfam" id="PF02527">
    <property type="entry name" value="GidB"/>
    <property type="match status" value="1"/>
</dbReference>
<dbReference type="FunFam" id="3.40.50.150:FF:000041">
    <property type="entry name" value="Ribosomal RNA small subunit methyltransferase G"/>
    <property type="match status" value="1"/>
</dbReference>
<dbReference type="CDD" id="cd02440">
    <property type="entry name" value="AdoMet_MTases"/>
    <property type="match status" value="1"/>
</dbReference>
<keyword evidence="1 6" id="KW-0963">Cytoplasm</keyword>
<dbReference type="NCBIfam" id="TIGR00138">
    <property type="entry name" value="rsmG_gidB"/>
    <property type="match status" value="1"/>
</dbReference>
<dbReference type="Gene3D" id="3.40.50.150">
    <property type="entry name" value="Vaccinia Virus protein VP39"/>
    <property type="match status" value="1"/>
</dbReference>
<dbReference type="GO" id="GO:0005829">
    <property type="term" value="C:cytosol"/>
    <property type="evidence" value="ECO:0007669"/>
    <property type="project" value="TreeGrafter"/>
</dbReference>
<dbReference type="HAMAP" id="MF_00074">
    <property type="entry name" value="16SrRNA_methyltr_G"/>
    <property type="match status" value="1"/>
</dbReference>
<keyword evidence="5 6" id="KW-0949">S-adenosyl-L-methionine</keyword>
<reference evidence="7 8" key="2">
    <citation type="submission" date="2018-03" db="EMBL/GenBank/DDBJ databases">
        <title>The ancient ancestry and fast evolution of plastids.</title>
        <authorList>
            <person name="Moore K.R."/>
            <person name="Magnabosco C."/>
            <person name="Momper L."/>
            <person name="Gold D.A."/>
            <person name="Bosak T."/>
            <person name="Fournier G.P."/>
        </authorList>
    </citation>
    <scope>NUCLEOTIDE SEQUENCE [LARGE SCALE GENOMIC DNA]</scope>
    <source>
        <strain evidence="7 8">CCAP 1448/3</strain>
    </source>
</reference>
<evidence type="ECO:0000256" key="1">
    <source>
        <dbReference type="ARBA" id="ARBA00022490"/>
    </source>
</evidence>
<dbReference type="EC" id="2.1.1.-" evidence="6"/>
<feature type="binding site" evidence="6">
    <location>
        <begin position="136"/>
        <end position="137"/>
    </location>
    <ligand>
        <name>S-adenosyl-L-methionine</name>
        <dbReference type="ChEBI" id="CHEBI:59789"/>
    </ligand>
</feature>
<keyword evidence="2 6" id="KW-0698">rRNA processing</keyword>
<dbReference type="RefSeq" id="WP_106289718.1">
    <property type="nucleotide sequence ID" value="NZ_CAWNTC010000114.1"/>
</dbReference>
<dbReference type="PANTHER" id="PTHR31760:SF0">
    <property type="entry name" value="S-ADENOSYL-L-METHIONINE-DEPENDENT METHYLTRANSFERASES SUPERFAMILY PROTEIN"/>
    <property type="match status" value="1"/>
</dbReference>
<dbReference type="SUPFAM" id="SSF53335">
    <property type="entry name" value="S-adenosyl-L-methionine-dependent methyltransferases"/>
    <property type="match status" value="1"/>
</dbReference>
<dbReference type="InterPro" id="IPR003682">
    <property type="entry name" value="rRNA_ssu_MeTfrase_G"/>
</dbReference>
<comment type="caution">
    <text evidence="7">The sequence shown here is derived from an EMBL/GenBank/DDBJ whole genome shotgun (WGS) entry which is preliminary data.</text>
</comment>
<dbReference type="PANTHER" id="PTHR31760">
    <property type="entry name" value="S-ADENOSYL-L-METHIONINE-DEPENDENT METHYLTRANSFERASES SUPERFAMILY PROTEIN"/>
    <property type="match status" value="1"/>
</dbReference>
<feature type="binding site" evidence="6">
    <location>
        <begin position="108"/>
        <end position="110"/>
    </location>
    <ligand>
        <name>S-adenosyl-L-methionine</name>
        <dbReference type="ChEBI" id="CHEBI:59789"/>
    </ligand>
</feature>
<keyword evidence="3 6" id="KW-0489">Methyltransferase</keyword>
<comment type="similarity">
    <text evidence="6">Belongs to the methyltransferase superfamily. RNA methyltransferase RsmG family.</text>
</comment>
<dbReference type="OrthoDB" id="9808773at2"/>
<proteinExistence type="inferred from homology"/>
<dbReference type="PIRSF" id="PIRSF003078">
    <property type="entry name" value="GidB"/>
    <property type="match status" value="1"/>
</dbReference>
<feature type="binding site" evidence="6">
    <location>
        <position position="90"/>
    </location>
    <ligand>
        <name>S-adenosyl-L-methionine</name>
        <dbReference type="ChEBI" id="CHEBI:59789"/>
    </ligand>
</feature>
<comment type="subcellular location">
    <subcellularLocation>
        <location evidence="6">Cytoplasm</location>
    </subcellularLocation>
</comment>
<accession>A0A2T1C0U8</accession>
<evidence type="ECO:0000313" key="7">
    <source>
        <dbReference type="EMBL" id="PSB01824.1"/>
    </source>
</evidence>
<name>A0A2T1C0U8_9CYAN</name>
<dbReference type="GO" id="GO:0070043">
    <property type="term" value="F:rRNA (guanine-N7-)-methyltransferase activity"/>
    <property type="evidence" value="ECO:0007669"/>
    <property type="project" value="UniProtKB-UniRule"/>
</dbReference>
<dbReference type="Proteomes" id="UP000238762">
    <property type="component" value="Unassembled WGS sequence"/>
</dbReference>
<evidence type="ECO:0000256" key="2">
    <source>
        <dbReference type="ARBA" id="ARBA00022552"/>
    </source>
</evidence>